<evidence type="ECO:0000256" key="2">
    <source>
        <dbReference type="ARBA" id="ARBA00004613"/>
    </source>
</evidence>
<dbReference type="Pfam" id="PF17786">
    <property type="entry name" value="Mannosidase_ig"/>
    <property type="match status" value="1"/>
</dbReference>
<dbReference type="Proteomes" id="UP000320762">
    <property type="component" value="Unassembled WGS sequence"/>
</dbReference>
<dbReference type="GO" id="GO:0006516">
    <property type="term" value="P:glycoprotein catabolic process"/>
    <property type="evidence" value="ECO:0007669"/>
    <property type="project" value="TreeGrafter"/>
</dbReference>
<comment type="pathway">
    <text evidence="3">Glycan metabolism; N-glycan degradation.</text>
</comment>
<dbReference type="InterPro" id="IPR017853">
    <property type="entry name" value="GH"/>
</dbReference>
<dbReference type="OrthoDB" id="2866996at2759"/>
<feature type="domain" description="Beta-mannosidase Ig-fold" evidence="14">
    <location>
        <begin position="897"/>
        <end position="984"/>
    </location>
</feature>
<comment type="catalytic activity">
    <reaction evidence="1">
        <text>Hydrolysis of terminal, non-reducing beta-D-mannose residues in beta-D-mannosides.</text>
        <dbReference type="EC" id="3.2.1.25"/>
    </reaction>
</comment>
<dbReference type="InterPro" id="IPR036156">
    <property type="entry name" value="Beta-gal/glucu_dom_sf"/>
</dbReference>
<dbReference type="PANTHER" id="PTHR43730:SF5">
    <property type="entry name" value="BETA-MANNOSIDASE A"/>
    <property type="match status" value="1"/>
</dbReference>
<evidence type="ECO:0000259" key="14">
    <source>
        <dbReference type="Pfam" id="PF17753"/>
    </source>
</evidence>
<dbReference type="SUPFAM" id="SSF49303">
    <property type="entry name" value="beta-Galactosidase/glucuronidase domain"/>
    <property type="match status" value="2"/>
</dbReference>
<evidence type="ECO:0000256" key="6">
    <source>
        <dbReference type="ARBA" id="ARBA00012754"/>
    </source>
</evidence>
<dbReference type="GO" id="GO:0005576">
    <property type="term" value="C:extracellular region"/>
    <property type="evidence" value="ECO:0007669"/>
    <property type="project" value="UniProtKB-SubCell"/>
</dbReference>
<dbReference type="PANTHER" id="PTHR43730">
    <property type="entry name" value="BETA-MANNOSIDASE"/>
    <property type="match status" value="1"/>
</dbReference>
<comment type="subcellular location">
    <subcellularLocation>
        <location evidence="2">Secreted</location>
    </subcellularLocation>
</comment>
<evidence type="ECO:0000259" key="15">
    <source>
        <dbReference type="Pfam" id="PF17786"/>
    </source>
</evidence>
<dbReference type="Gene3D" id="3.20.20.80">
    <property type="entry name" value="Glycosidases"/>
    <property type="match status" value="1"/>
</dbReference>
<feature type="domain" description="Mannosidase Ig/CBM-like" evidence="15">
    <location>
        <begin position="801"/>
        <end position="884"/>
    </location>
</feature>
<evidence type="ECO:0000256" key="10">
    <source>
        <dbReference type="ARBA" id="ARBA00022801"/>
    </source>
</evidence>
<sequence>MLATCTLTTASMTLAFALLALLGALVVRAAVFDLSELQWTLRSANGSVEVPGSVPSHAHLDLLRAGIITEPLLGINDYTERWVFYDNWTYTANLAPLLAFSQLQVADRALLVFYGIDTIANITIGDHPMAWVNNQFMQWVFDVTDVVQAYAPADAALYGAQDGYGAQVPLAVSAPNITISLESAYYYGLNATSRADARQYEDDNGTFEVPGYRHYTRKIQSDYGWDWGPAFVPSGIYKPAYIVTLSATCSGDIEIGTPPISPSGTQDTDDAIFIEESSIDIYKLGQNFSTPPVESADWVVNVSLAIRSAADFAGATMTLALLELSYESPVFALDTIASRADAPTWVSVQWTVPDSIPQRWWPFNLGKPQLYNLTVALALSETSNVRFTTRTGFRTVELVQSAYSDEEVAARGITPGDQWHFKINGRAFYGSGNNLIPLDPFYPRIRTEDMRWLLDSAKITGQSMLRVWGGGTYQPSSAGVAGGVYDFYSLCDELGILAWSEFIFSDALYPVNAWFLDTIEPEVRQNVRRVNRHPSNIQWAGGNEDEGIALYNRNWVEGGEELFAEYLTMVQDFLYRVTTAETRSVPYTDCSTTKGVLSLDPYLLRLDNTTEGYIYGNGERYNYDVTQAFNYSTYPLSRFVNEFGWQSMPSFYSWEEVLQSPEDFEFNSTVVISRDHHPPARTLDFPNPNAPEGQGEMTSAVELWLPRPDTPSANHTFAQWCWSTQIFQSMAISAQVAFYRRGAGAPENNLGALVWQLNDVWQGVSWSGIEYSGRWKPLQYALGGAFAKVAVYPFWNVTTEKLEVDVVSDRLEAVEGVAQLTWYDWAGAMLRSEVVEFGVPALNFTSVSVLEGMENVLPAGAVKENVWLLVNSTALVDGELVLTEQYFTPTSLADANLVDPAVEVTYEDDLVFTLSAKGGVAPWTWLDHPVGIVGYFVEYATRRPLNGLYLVPGIDRTVQFVVKRDLSTLTPNPDDFALRSLWNNTHE</sequence>
<dbReference type="InterPro" id="IPR041625">
    <property type="entry name" value="Beta-mannosidase_Ig"/>
</dbReference>
<dbReference type="UniPathway" id="UPA00280"/>
<comment type="similarity">
    <text evidence="4">Belongs to the glycosyl hydrolase 2 family. Beta-mannosidase A subfamily.</text>
</comment>
<proteinExistence type="inferred from homology"/>
<dbReference type="AlphaFoldDB" id="A0A550CZY7"/>
<dbReference type="EMBL" id="VDMD01000001">
    <property type="protein sequence ID" value="TRM70352.1"/>
    <property type="molecule type" value="Genomic_DNA"/>
</dbReference>
<keyword evidence="10 17" id="KW-0378">Hydrolase</keyword>
<keyword evidence="11" id="KW-0325">Glycoprotein</keyword>
<keyword evidence="12" id="KW-0326">Glycosidase</keyword>
<comment type="subunit">
    <text evidence="5">Homodimer.</text>
</comment>
<dbReference type="SUPFAM" id="SSF49785">
    <property type="entry name" value="Galactose-binding domain-like"/>
    <property type="match status" value="1"/>
</dbReference>
<organism evidence="17 18">
    <name type="scientific">Schizophyllum amplum</name>
    <dbReference type="NCBI Taxonomy" id="97359"/>
    <lineage>
        <taxon>Eukaryota</taxon>
        <taxon>Fungi</taxon>
        <taxon>Dikarya</taxon>
        <taxon>Basidiomycota</taxon>
        <taxon>Agaricomycotina</taxon>
        <taxon>Agaricomycetes</taxon>
        <taxon>Agaricomycetidae</taxon>
        <taxon>Agaricales</taxon>
        <taxon>Schizophyllaceae</taxon>
        <taxon>Schizophyllum</taxon>
    </lineage>
</organism>
<evidence type="ECO:0000256" key="8">
    <source>
        <dbReference type="ARBA" id="ARBA00022525"/>
    </source>
</evidence>
<evidence type="ECO:0000256" key="12">
    <source>
        <dbReference type="ARBA" id="ARBA00023295"/>
    </source>
</evidence>
<keyword evidence="8" id="KW-0964">Secreted</keyword>
<evidence type="ECO:0000256" key="9">
    <source>
        <dbReference type="ARBA" id="ARBA00022729"/>
    </source>
</evidence>
<dbReference type="InterPro" id="IPR054593">
    <property type="entry name" value="Beta-mannosidase-like_N2"/>
</dbReference>
<evidence type="ECO:0000256" key="5">
    <source>
        <dbReference type="ARBA" id="ARBA00011738"/>
    </source>
</evidence>
<evidence type="ECO:0000313" key="17">
    <source>
        <dbReference type="EMBL" id="TRM70352.1"/>
    </source>
</evidence>
<dbReference type="Pfam" id="PF22666">
    <property type="entry name" value="Glyco_hydro_2_N2"/>
    <property type="match status" value="1"/>
</dbReference>
<dbReference type="Pfam" id="PF17753">
    <property type="entry name" value="Ig_mannosidase"/>
    <property type="match status" value="1"/>
</dbReference>
<gene>
    <name evidence="17" type="ORF">BD626DRAFT_477146</name>
</gene>
<reference evidence="17 18" key="1">
    <citation type="journal article" date="2019" name="New Phytol.">
        <title>Comparative genomics reveals unique wood-decay strategies and fruiting body development in the Schizophyllaceae.</title>
        <authorList>
            <person name="Almasi E."/>
            <person name="Sahu N."/>
            <person name="Krizsan K."/>
            <person name="Balint B."/>
            <person name="Kovacs G.M."/>
            <person name="Kiss B."/>
            <person name="Cseklye J."/>
            <person name="Drula E."/>
            <person name="Henrissat B."/>
            <person name="Nagy I."/>
            <person name="Chovatia M."/>
            <person name="Adam C."/>
            <person name="LaButti K."/>
            <person name="Lipzen A."/>
            <person name="Riley R."/>
            <person name="Grigoriev I.V."/>
            <person name="Nagy L.G."/>
        </authorList>
    </citation>
    <scope>NUCLEOTIDE SEQUENCE [LARGE SCALE GENOMIC DNA]</scope>
    <source>
        <strain evidence="17 18">NL-1724</strain>
    </source>
</reference>
<dbReference type="InterPro" id="IPR041447">
    <property type="entry name" value="Mannosidase_ig"/>
</dbReference>
<evidence type="ECO:0000256" key="11">
    <source>
        <dbReference type="ARBA" id="ARBA00023180"/>
    </source>
</evidence>
<evidence type="ECO:0000256" key="3">
    <source>
        <dbReference type="ARBA" id="ARBA00004740"/>
    </source>
</evidence>
<evidence type="ECO:0000256" key="1">
    <source>
        <dbReference type="ARBA" id="ARBA00000829"/>
    </source>
</evidence>
<dbReference type="SUPFAM" id="SSF51445">
    <property type="entry name" value="(Trans)glycosidases"/>
    <property type="match status" value="1"/>
</dbReference>
<evidence type="ECO:0000256" key="7">
    <source>
        <dbReference type="ARBA" id="ARBA00021795"/>
    </source>
</evidence>
<name>A0A550CZY7_9AGAR</name>
<evidence type="ECO:0000256" key="4">
    <source>
        <dbReference type="ARBA" id="ARBA00007483"/>
    </source>
</evidence>
<dbReference type="InterPro" id="IPR008979">
    <property type="entry name" value="Galactose-bd-like_sf"/>
</dbReference>
<dbReference type="EC" id="3.2.1.25" evidence="6"/>
<dbReference type="InterPro" id="IPR050887">
    <property type="entry name" value="Beta-mannosidase_GH2"/>
</dbReference>
<dbReference type="Gene3D" id="2.60.40.10">
    <property type="entry name" value="Immunoglobulins"/>
    <property type="match status" value="3"/>
</dbReference>
<evidence type="ECO:0000259" key="16">
    <source>
        <dbReference type="Pfam" id="PF22666"/>
    </source>
</evidence>
<dbReference type="Gene3D" id="2.60.120.260">
    <property type="entry name" value="Galactose-binding domain-like"/>
    <property type="match status" value="1"/>
</dbReference>
<dbReference type="STRING" id="97359.A0A550CZY7"/>
<evidence type="ECO:0000313" key="18">
    <source>
        <dbReference type="Proteomes" id="UP000320762"/>
    </source>
</evidence>
<dbReference type="InterPro" id="IPR013783">
    <property type="entry name" value="Ig-like_fold"/>
</dbReference>
<accession>A0A550CZY7</accession>
<evidence type="ECO:0000256" key="13">
    <source>
        <dbReference type="ARBA" id="ARBA00031061"/>
    </source>
</evidence>
<feature type="domain" description="Beta-mannosidase-like galactose-binding" evidence="16">
    <location>
        <begin position="39"/>
        <end position="238"/>
    </location>
</feature>
<comment type="caution">
    <text evidence="17">The sequence shown here is derived from an EMBL/GenBank/DDBJ whole genome shotgun (WGS) entry which is preliminary data.</text>
</comment>
<dbReference type="GO" id="GO:0004567">
    <property type="term" value="F:beta-mannosidase activity"/>
    <property type="evidence" value="ECO:0007669"/>
    <property type="project" value="UniProtKB-EC"/>
</dbReference>
<keyword evidence="18" id="KW-1185">Reference proteome</keyword>
<protein>
    <recommendedName>
        <fullName evidence="7">Beta-mannosidase A</fullName>
        <ecNumber evidence="6">3.2.1.25</ecNumber>
    </recommendedName>
    <alternativeName>
        <fullName evidence="13">Mannanase A</fullName>
    </alternativeName>
</protein>
<keyword evidence="9" id="KW-0732">Signal</keyword>